<feature type="region of interest" description="Disordered" evidence="4">
    <location>
        <begin position="212"/>
        <end position="323"/>
    </location>
</feature>
<feature type="compositionally biased region" description="Polar residues" evidence="4">
    <location>
        <begin position="253"/>
        <end position="295"/>
    </location>
</feature>
<feature type="compositionally biased region" description="Basic and acidic residues" evidence="4">
    <location>
        <begin position="296"/>
        <end position="316"/>
    </location>
</feature>
<sequence>MQSSHFDPAAYQGTIYSGTATPTGFEPGTIKLHHTSYTGEADPSCYPNYVTSGLQGVQTYHGGCRDPPAYTDTAGFLHSGIVPGFGNANYYKMSNRQMELMDYTSSTNMMARGQDNFLMKPLDSLSMQGAQDLFGSSSSGDGGGGGGGGSARGHHEDSLHHSHHHQQQQQYNHHLHLSQQHQTSAYDHHHQGEDVPKLSHENNIFGQPAIKLESPKIEPSQSEYDKALNPPPPPPPSSSSSLSVDPTVTSSSHSGQYAQNDDITPNTILSHCEQHNTTHSSPGFSESKDLNSQQNHEAETDSTSGKDGKDEKKEGESEATGDSKPTMSYIALIAKAILESEQRRLNLGSIYNWIEKHYPFYKNKGQGWRNSVRHNLSLNDCFIKAGRCEDGKGNYWAIHPANIQDFMRGDFRQRRRSRRRGRKKECDLSMYHVPNSYFPSTGSPLTSFNPTALSSIYSPYTEAERRDTRIARGASGDFLRSRTFGELEELETQRLSLGGGEGQAALVNLPNFELPNVSTWDFDDVVWSLFVPPLTRRGATEAWRPLIGQFQVGGDFRSGRSPGVKV</sequence>
<organism evidence="6 7">
    <name type="scientific">Aplysia californica</name>
    <name type="common">California sea hare</name>
    <dbReference type="NCBI Taxonomy" id="6500"/>
    <lineage>
        <taxon>Eukaryota</taxon>
        <taxon>Metazoa</taxon>
        <taxon>Spiralia</taxon>
        <taxon>Lophotrochozoa</taxon>
        <taxon>Mollusca</taxon>
        <taxon>Gastropoda</taxon>
        <taxon>Heterobranchia</taxon>
        <taxon>Euthyneura</taxon>
        <taxon>Tectipleura</taxon>
        <taxon>Aplysiida</taxon>
        <taxon>Aplysioidea</taxon>
        <taxon>Aplysiidae</taxon>
        <taxon>Aplysia</taxon>
    </lineage>
</organism>
<dbReference type="InterPro" id="IPR001766">
    <property type="entry name" value="Fork_head_dom"/>
</dbReference>
<protein>
    <submittedName>
        <fullName evidence="7">Fork head domain transcription factor slp2</fullName>
    </submittedName>
</protein>
<keyword evidence="6" id="KW-1185">Reference proteome</keyword>
<dbReference type="SUPFAM" id="SSF46785">
    <property type="entry name" value="Winged helix' DNA-binding domain"/>
    <property type="match status" value="1"/>
</dbReference>
<dbReference type="Gene3D" id="1.10.10.10">
    <property type="entry name" value="Winged helix-like DNA-binding domain superfamily/Winged helix DNA-binding domain"/>
    <property type="match status" value="1"/>
</dbReference>
<dbReference type="GeneID" id="101864012"/>
<dbReference type="PROSITE" id="PS00658">
    <property type="entry name" value="FORK_HEAD_2"/>
    <property type="match status" value="1"/>
</dbReference>
<dbReference type="InterPro" id="IPR030456">
    <property type="entry name" value="TF_fork_head_CS_2"/>
</dbReference>
<dbReference type="PROSITE" id="PS50039">
    <property type="entry name" value="FORK_HEAD_3"/>
    <property type="match status" value="1"/>
</dbReference>
<proteinExistence type="predicted"/>
<dbReference type="PANTHER" id="PTHR11829:SF142">
    <property type="entry name" value="FORK-HEAD DOMAIN-CONTAINING PROTEIN"/>
    <property type="match status" value="1"/>
</dbReference>
<evidence type="ECO:0000256" key="1">
    <source>
        <dbReference type="ARBA" id="ARBA00023125"/>
    </source>
</evidence>
<feature type="DNA-binding region" description="Fork-head" evidence="3">
    <location>
        <begin position="324"/>
        <end position="416"/>
    </location>
</feature>
<keyword evidence="1 3" id="KW-0238">DNA-binding</keyword>
<accession>A0ABM0K221</accession>
<dbReference type="PRINTS" id="PR00053">
    <property type="entry name" value="FORKHEAD"/>
</dbReference>
<feature type="compositionally biased region" description="Low complexity" evidence="4">
    <location>
        <begin position="238"/>
        <end position="252"/>
    </location>
</feature>
<dbReference type="InterPro" id="IPR036390">
    <property type="entry name" value="WH_DNA-bd_sf"/>
</dbReference>
<dbReference type="InterPro" id="IPR047519">
    <property type="entry name" value="FH_FOXQ2-like"/>
</dbReference>
<feature type="compositionally biased region" description="Low complexity" evidence="4">
    <location>
        <begin position="167"/>
        <end position="182"/>
    </location>
</feature>
<feature type="domain" description="Fork-head" evidence="5">
    <location>
        <begin position="324"/>
        <end position="416"/>
    </location>
</feature>
<comment type="subcellular location">
    <subcellularLocation>
        <location evidence="3">Nucleus</location>
    </subcellularLocation>
</comment>
<dbReference type="RefSeq" id="XP_005106916.3">
    <property type="nucleotide sequence ID" value="XM_005106859.3"/>
</dbReference>
<reference evidence="7" key="1">
    <citation type="submission" date="2025-08" db="UniProtKB">
        <authorList>
            <consortium name="RefSeq"/>
        </authorList>
    </citation>
    <scope>IDENTIFICATION</scope>
</reference>
<gene>
    <name evidence="7" type="primary">LOC101864012</name>
</gene>
<evidence type="ECO:0000313" key="7">
    <source>
        <dbReference type="RefSeq" id="XP_005106916.3"/>
    </source>
</evidence>
<dbReference type="Proteomes" id="UP000694888">
    <property type="component" value="Unplaced"/>
</dbReference>
<evidence type="ECO:0000256" key="3">
    <source>
        <dbReference type="PROSITE-ProRule" id="PRU00089"/>
    </source>
</evidence>
<dbReference type="InterPro" id="IPR050211">
    <property type="entry name" value="FOX_domain-containing"/>
</dbReference>
<evidence type="ECO:0000256" key="2">
    <source>
        <dbReference type="ARBA" id="ARBA00023242"/>
    </source>
</evidence>
<feature type="compositionally biased region" description="Gly residues" evidence="4">
    <location>
        <begin position="140"/>
        <end position="151"/>
    </location>
</feature>
<feature type="compositionally biased region" description="Basic and acidic residues" evidence="4">
    <location>
        <begin position="186"/>
        <end position="200"/>
    </location>
</feature>
<name>A0ABM0K221_APLCA</name>
<dbReference type="SMART" id="SM00339">
    <property type="entry name" value="FH"/>
    <property type="match status" value="1"/>
</dbReference>
<evidence type="ECO:0000256" key="4">
    <source>
        <dbReference type="SAM" id="MobiDB-lite"/>
    </source>
</evidence>
<dbReference type="Pfam" id="PF00250">
    <property type="entry name" value="Forkhead"/>
    <property type="match status" value="1"/>
</dbReference>
<keyword evidence="2 3" id="KW-0539">Nucleus</keyword>
<evidence type="ECO:0000313" key="6">
    <source>
        <dbReference type="Proteomes" id="UP000694888"/>
    </source>
</evidence>
<dbReference type="PANTHER" id="PTHR11829">
    <property type="entry name" value="FORKHEAD BOX PROTEIN"/>
    <property type="match status" value="1"/>
</dbReference>
<evidence type="ECO:0000259" key="5">
    <source>
        <dbReference type="PROSITE" id="PS50039"/>
    </source>
</evidence>
<dbReference type="CDD" id="cd20035">
    <property type="entry name" value="FH_FOXQ2-like"/>
    <property type="match status" value="1"/>
</dbReference>
<feature type="region of interest" description="Disordered" evidence="4">
    <location>
        <begin position="130"/>
        <end position="200"/>
    </location>
</feature>
<dbReference type="InterPro" id="IPR036388">
    <property type="entry name" value="WH-like_DNA-bd_sf"/>
</dbReference>